<proteinExistence type="predicted"/>
<sequence>MVQEFTGIPSPPFAGASARSRFDHLFPSRSAAAAGSPAALSPYLLRPFTQKLHASPYSPFTSPSMSSPAPANIAMAAASTAASATPNTTAVASGDSYQLASAPSALFGMQHHGSRSYLSFQRPLGAQLDDGDAKYPAAHLMFDVAGAPPPAQKLQDPADLLGLTHGIMRSEGMHLHHRNGDRGGGDDELSGLVGAASVTGTGGCKVTYSSGAGSAAARATPLLERNAQSTSAVVAAATTTTPTVATTAAMRTQGAADSWICTSE</sequence>
<reference evidence="1" key="1">
    <citation type="submission" date="2014-09" db="EMBL/GenBank/DDBJ databases">
        <authorList>
            <person name="Magalhaes I.L.F."/>
            <person name="Oliveira U."/>
            <person name="Santos F.R."/>
            <person name="Vidigal T.H.D.A."/>
            <person name="Brescovit A.D."/>
            <person name="Santos A.J."/>
        </authorList>
    </citation>
    <scope>NUCLEOTIDE SEQUENCE</scope>
    <source>
        <tissue evidence="1">Shoot tissue taken approximately 20 cm above the soil surface</tissue>
    </source>
</reference>
<protein>
    <submittedName>
        <fullName evidence="1">Uncharacterized protein</fullName>
    </submittedName>
</protein>
<accession>A0A0A9ELT2</accession>
<dbReference type="AlphaFoldDB" id="A0A0A9ELT2"/>
<evidence type="ECO:0000313" key="1">
    <source>
        <dbReference type="EMBL" id="JAE01052.1"/>
    </source>
</evidence>
<reference evidence="1" key="2">
    <citation type="journal article" date="2015" name="Data Brief">
        <title>Shoot transcriptome of the giant reed, Arundo donax.</title>
        <authorList>
            <person name="Barrero R.A."/>
            <person name="Guerrero F.D."/>
            <person name="Moolhuijzen P."/>
            <person name="Goolsby J.A."/>
            <person name="Tidwell J."/>
            <person name="Bellgard S.E."/>
            <person name="Bellgard M.I."/>
        </authorList>
    </citation>
    <scope>NUCLEOTIDE SEQUENCE</scope>
    <source>
        <tissue evidence="1">Shoot tissue taken approximately 20 cm above the soil surface</tissue>
    </source>
</reference>
<organism evidence="1">
    <name type="scientific">Arundo donax</name>
    <name type="common">Giant reed</name>
    <name type="synonym">Donax arundinaceus</name>
    <dbReference type="NCBI Taxonomy" id="35708"/>
    <lineage>
        <taxon>Eukaryota</taxon>
        <taxon>Viridiplantae</taxon>
        <taxon>Streptophyta</taxon>
        <taxon>Embryophyta</taxon>
        <taxon>Tracheophyta</taxon>
        <taxon>Spermatophyta</taxon>
        <taxon>Magnoliopsida</taxon>
        <taxon>Liliopsida</taxon>
        <taxon>Poales</taxon>
        <taxon>Poaceae</taxon>
        <taxon>PACMAD clade</taxon>
        <taxon>Arundinoideae</taxon>
        <taxon>Arundineae</taxon>
        <taxon>Arundo</taxon>
    </lineage>
</organism>
<name>A0A0A9ELT2_ARUDO</name>
<dbReference type="EMBL" id="GBRH01196844">
    <property type="protein sequence ID" value="JAE01052.1"/>
    <property type="molecule type" value="Transcribed_RNA"/>
</dbReference>